<dbReference type="InterPro" id="IPR019270">
    <property type="entry name" value="DUF2283"/>
</dbReference>
<name>A0A937XGH6_UNCW3</name>
<sequence length="66" mass="7368">MRLKVDKESDALYLRLDEAAVVESEEVQPGIVLDYDAAGNMVGVEILNLSKRVAPERLRVLQLETV</sequence>
<dbReference type="EMBL" id="VGIR01000022">
    <property type="protein sequence ID" value="MBM3331206.1"/>
    <property type="molecule type" value="Genomic_DNA"/>
</dbReference>
<gene>
    <name evidence="1" type="ORF">FJY68_05050</name>
</gene>
<evidence type="ECO:0000313" key="2">
    <source>
        <dbReference type="Proteomes" id="UP000779900"/>
    </source>
</evidence>
<accession>A0A937XGH6</accession>
<protein>
    <submittedName>
        <fullName evidence="1">DUF2283 domain-containing protein</fullName>
    </submittedName>
</protein>
<dbReference type="Pfam" id="PF10049">
    <property type="entry name" value="DUF2283"/>
    <property type="match status" value="1"/>
</dbReference>
<dbReference type="PANTHER" id="PTHR37029:SF1">
    <property type="entry name" value="SSR1768 PROTEIN"/>
    <property type="match status" value="1"/>
</dbReference>
<dbReference type="Proteomes" id="UP000779900">
    <property type="component" value="Unassembled WGS sequence"/>
</dbReference>
<evidence type="ECO:0000313" key="1">
    <source>
        <dbReference type="EMBL" id="MBM3331206.1"/>
    </source>
</evidence>
<reference evidence="1" key="1">
    <citation type="submission" date="2019-03" db="EMBL/GenBank/DDBJ databases">
        <title>Lake Tanganyika Metagenome-Assembled Genomes (MAGs).</title>
        <authorList>
            <person name="Tran P."/>
        </authorList>
    </citation>
    <scope>NUCLEOTIDE SEQUENCE</scope>
    <source>
        <strain evidence="1">K_DeepCast_150m_m2_040</strain>
    </source>
</reference>
<dbReference type="PANTHER" id="PTHR37029">
    <property type="entry name" value="SSR1768 PROTEIN"/>
    <property type="match status" value="1"/>
</dbReference>
<dbReference type="AlphaFoldDB" id="A0A937XGH6"/>
<comment type="caution">
    <text evidence="1">The sequence shown here is derived from an EMBL/GenBank/DDBJ whole genome shotgun (WGS) entry which is preliminary data.</text>
</comment>
<organism evidence="1 2">
    <name type="scientific">candidate division WOR-3 bacterium</name>
    <dbReference type="NCBI Taxonomy" id="2052148"/>
    <lineage>
        <taxon>Bacteria</taxon>
        <taxon>Bacteria division WOR-3</taxon>
    </lineage>
</organism>
<proteinExistence type="predicted"/>